<dbReference type="Pfam" id="PF05036">
    <property type="entry name" value="SPOR"/>
    <property type="match status" value="1"/>
</dbReference>
<evidence type="ECO:0000259" key="1">
    <source>
        <dbReference type="PROSITE" id="PS51724"/>
    </source>
</evidence>
<dbReference type="InterPro" id="IPR036680">
    <property type="entry name" value="SPOR-like_sf"/>
</dbReference>
<dbReference type="InterPro" id="IPR013693">
    <property type="entry name" value="SpoIID/LytB_N"/>
</dbReference>
<dbReference type="RefSeq" id="WP_269883139.1">
    <property type="nucleotide sequence ID" value="NZ_JAQAGZ010000013.1"/>
</dbReference>
<organism evidence="2 3">
    <name type="scientific">Paenibacillus gyeongsangnamensis</name>
    <dbReference type="NCBI Taxonomy" id="3388067"/>
    <lineage>
        <taxon>Bacteria</taxon>
        <taxon>Bacillati</taxon>
        <taxon>Bacillota</taxon>
        <taxon>Bacilli</taxon>
        <taxon>Bacillales</taxon>
        <taxon>Paenibacillaceae</taxon>
        <taxon>Paenibacillus</taxon>
    </lineage>
</organism>
<dbReference type="InterPro" id="IPR051922">
    <property type="entry name" value="Bact_Sporulation_Assoc"/>
</dbReference>
<dbReference type="Gene3D" id="3.30.70.1070">
    <property type="entry name" value="Sporulation related repeat"/>
    <property type="match status" value="1"/>
</dbReference>
<evidence type="ECO:0000313" key="3">
    <source>
        <dbReference type="Proteomes" id="UP001527882"/>
    </source>
</evidence>
<dbReference type="PANTHER" id="PTHR30032">
    <property type="entry name" value="N-ACETYLMURAMOYL-L-ALANINE AMIDASE-RELATED"/>
    <property type="match status" value="1"/>
</dbReference>
<protein>
    <submittedName>
        <fullName evidence="2">SpoIID/LytB domain-containing protein</fullName>
    </submittedName>
</protein>
<dbReference type="Proteomes" id="UP001527882">
    <property type="component" value="Unassembled WGS sequence"/>
</dbReference>
<reference evidence="2 3" key="1">
    <citation type="submission" date="2022-12" db="EMBL/GenBank/DDBJ databases">
        <title>Draft genome sequence of Paenibacillus sp. dW9.</title>
        <authorList>
            <person name="Choi E.-W."/>
            <person name="Kim D.-U."/>
        </authorList>
    </citation>
    <scope>NUCLEOTIDE SEQUENCE [LARGE SCALE GENOMIC DNA]</scope>
    <source>
        <strain evidence="3">dW9</strain>
    </source>
</reference>
<gene>
    <name evidence="2" type="ORF">O9H85_19720</name>
</gene>
<sequence>MNDLTNPPGRGGWKLMAALGAALLGSSVTGIAAGPAYAAEAAVPKLDTIRVALFLETAKYSAPATSVTLSAEAGLALGLREAGGVKPVYAAGPQEAVRAYADGYQALLLETGDAAEAKALAQKRTAGGDDVAVVQRTRAGKPAYQVLLGPFATKEAAAAKAGAAAAVQGPLHLLAGQYVTAAEAQTQAAAIGAAGFDADAAVLGGDAGGYAVLVGAAADSAALQALQGQLAAALPATAPQPLAAAQPYALLRSELAVAADGKASPQQAAAFGGGTAAKLWAASAGARGTVTVQERFGRAYRGGIELSTLGGKLAVVNELPFEQYLVSVLGSELSKEWPMEALKAQAVAARTFALKQSASKYTIAQVTDTTLDQAYKGIAVEFPQALQAVQATEGEVLTNKGSLIDPLFYSNAGGVTADSAEVWGNDVPYLKSIASPDDGAAAGKKLWYRIVLPNGNTGFIHSDYARDTGQKNPAGLPYYESTGTGIAVRSAPYVDNAANPALFKVDIGDRFVVIGRETESNAYSWYRGPFDAAKLKDKITASLPGALPGGLDSLEVTKRGPSGRVLELKAGGQPLKTAYPDSLRSLLGGLPSTRFEIEDTGRYTILGADGTTRSQSAGSPAVYVTAAGATPGPQGGGAQYVLDGSGQVRQVTKTPQFIFRGKGNGHGVGMSQWGAKGYAELGYDYKKILLTYYQGVTITSK</sequence>
<feature type="domain" description="SPOR" evidence="1">
    <location>
        <begin position="98"/>
        <end position="181"/>
    </location>
</feature>
<dbReference type="Pfam" id="PF08486">
    <property type="entry name" value="SpoIID"/>
    <property type="match status" value="1"/>
</dbReference>
<name>A0ABT4QCQ2_9BACL</name>
<dbReference type="EMBL" id="JAQAGZ010000013">
    <property type="protein sequence ID" value="MCZ8514610.1"/>
    <property type="molecule type" value="Genomic_DNA"/>
</dbReference>
<dbReference type="InterPro" id="IPR013486">
    <property type="entry name" value="SpoIID/LytB"/>
</dbReference>
<proteinExistence type="predicted"/>
<dbReference type="PROSITE" id="PS51724">
    <property type="entry name" value="SPOR"/>
    <property type="match status" value="1"/>
</dbReference>
<evidence type="ECO:0000313" key="2">
    <source>
        <dbReference type="EMBL" id="MCZ8514610.1"/>
    </source>
</evidence>
<dbReference type="NCBIfam" id="TIGR02669">
    <property type="entry name" value="SpoIID_LytB"/>
    <property type="match status" value="1"/>
</dbReference>
<accession>A0ABT4QCQ2</accession>
<keyword evidence="3" id="KW-1185">Reference proteome</keyword>
<comment type="caution">
    <text evidence="2">The sequence shown here is derived from an EMBL/GenBank/DDBJ whole genome shotgun (WGS) entry which is preliminary data.</text>
</comment>
<dbReference type="PANTHER" id="PTHR30032:SF4">
    <property type="entry name" value="AMIDASE ENHANCER"/>
    <property type="match status" value="1"/>
</dbReference>
<dbReference type="InterPro" id="IPR007730">
    <property type="entry name" value="SPOR-like_dom"/>
</dbReference>